<dbReference type="AlphaFoldDB" id="A0AAE0LEP3"/>
<comment type="similarity">
    <text evidence="1">Belongs to the CbxX/CfxQ family.</text>
</comment>
<dbReference type="Proteomes" id="UP001190700">
    <property type="component" value="Unassembled WGS sequence"/>
</dbReference>
<evidence type="ECO:0000313" key="9">
    <source>
        <dbReference type="Proteomes" id="UP001190700"/>
    </source>
</evidence>
<dbReference type="PANTHER" id="PTHR43392:SF2">
    <property type="entry name" value="AAA-TYPE ATPASE FAMILY PROTEIN _ ANKYRIN REPEAT FAMILY PROTEIN"/>
    <property type="match status" value="1"/>
</dbReference>
<dbReference type="Pfam" id="PF17866">
    <property type="entry name" value="AAA_lid_6"/>
    <property type="match status" value="1"/>
</dbReference>
<dbReference type="PANTHER" id="PTHR43392">
    <property type="entry name" value="AAA-TYPE ATPASE FAMILY PROTEIN / ANKYRIN REPEAT FAMILY PROTEIN"/>
    <property type="match status" value="1"/>
</dbReference>
<proteinExistence type="inferred from homology"/>
<dbReference type="CDD" id="cd00009">
    <property type="entry name" value="AAA"/>
    <property type="match status" value="1"/>
</dbReference>
<dbReference type="Pfam" id="PF00004">
    <property type="entry name" value="AAA"/>
    <property type="match status" value="1"/>
</dbReference>
<dbReference type="GO" id="GO:0005524">
    <property type="term" value="F:ATP binding"/>
    <property type="evidence" value="ECO:0007669"/>
    <property type="project" value="UniProtKB-KW"/>
</dbReference>
<dbReference type="InterPro" id="IPR003959">
    <property type="entry name" value="ATPase_AAA_core"/>
</dbReference>
<evidence type="ECO:0000256" key="5">
    <source>
        <dbReference type="SAM" id="MobiDB-lite"/>
    </source>
</evidence>
<dbReference type="GO" id="GO:0016887">
    <property type="term" value="F:ATP hydrolysis activity"/>
    <property type="evidence" value="ECO:0007669"/>
    <property type="project" value="InterPro"/>
</dbReference>
<feature type="coiled-coil region" evidence="4">
    <location>
        <begin position="609"/>
        <end position="646"/>
    </location>
</feature>
<dbReference type="InterPro" id="IPR000641">
    <property type="entry name" value="CbxX/CfxQ"/>
</dbReference>
<dbReference type="Gene3D" id="1.10.8.60">
    <property type="match status" value="1"/>
</dbReference>
<gene>
    <name evidence="8" type="ORF">CYMTET_10223</name>
    <name evidence="7" type="ORF">CYMTET_15798</name>
</gene>
<dbReference type="InterPro" id="IPR050773">
    <property type="entry name" value="CbxX/CfxQ_RuBisCO_ESX"/>
</dbReference>
<evidence type="ECO:0000256" key="3">
    <source>
        <dbReference type="ARBA" id="ARBA00022840"/>
    </source>
</evidence>
<evidence type="ECO:0000259" key="6">
    <source>
        <dbReference type="SMART" id="SM00382"/>
    </source>
</evidence>
<reference evidence="8 9" key="1">
    <citation type="journal article" date="2015" name="Genome Biol. Evol.">
        <title>Comparative Genomics of a Bacterivorous Green Alga Reveals Evolutionary Causalities and Consequences of Phago-Mixotrophic Mode of Nutrition.</title>
        <authorList>
            <person name="Burns J.A."/>
            <person name="Paasch A."/>
            <person name="Narechania A."/>
            <person name="Kim E."/>
        </authorList>
    </citation>
    <scope>NUCLEOTIDE SEQUENCE [LARGE SCALE GENOMIC DNA]</scope>
    <source>
        <strain evidence="8">PLY_AMNH</strain>
    </source>
</reference>
<dbReference type="SMART" id="SM00382">
    <property type="entry name" value="AAA"/>
    <property type="match status" value="1"/>
</dbReference>
<evidence type="ECO:0000256" key="4">
    <source>
        <dbReference type="SAM" id="Coils"/>
    </source>
</evidence>
<dbReference type="EMBL" id="LGRX02003581">
    <property type="protein sequence ID" value="KAK3282020.1"/>
    <property type="molecule type" value="Genomic_DNA"/>
</dbReference>
<keyword evidence="2" id="KW-0547">Nucleotide-binding</keyword>
<accession>A0AAE0LEP3</accession>
<reference evidence="8" key="2">
    <citation type="submission" date="2023-06" db="EMBL/GenBank/DDBJ databases">
        <title>Long-read-based genome assembly of the green algal bacterivore Cymbomonas tetramitiformis.</title>
        <authorList>
            <person name="Gyaltshen Y."/>
            <person name="Rozenberg A."/>
            <person name="Paasch A."/>
            <person name="Burns J.A."/>
            <person name="Warring S."/>
            <person name="Larson R."/>
            <person name="Maurer-Alcala X."/>
            <person name="Dacks J."/>
            <person name="Kim E."/>
        </authorList>
    </citation>
    <scope>NUCLEOTIDE SEQUENCE</scope>
    <source>
        <strain evidence="8">PLY_AMNH</strain>
    </source>
</reference>
<evidence type="ECO:0000313" key="7">
    <source>
        <dbReference type="EMBL" id="KAK3276111.1"/>
    </source>
</evidence>
<name>A0AAE0LEP3_9CHLO</name>
<feature type="region of interest" description="Disordered" evidence="5">
    <location>
        <begin position="406"/>
        <end position="440"/>
    </location>
</feature>
<dbReference type="InterPro" id="IPR027417">
    <property type="entry name" value="P-loop_NTPase"/>
</dbReference>
<keyword evidence="4" id="KW-0175">Coiled coil</keyword>
<sequence length="691" mass="76249">MREMLRDCNPGLSRRFKLEGDGPFRFADYNDEQLTDIMVGMARQGGLHVAPELAKEAVRRVLAKQRAKPNFGNAGAVKNLLDSAKERMMARREQGEDVPKDPEGRWMPSRADFFDELVEGSALASLRDLVNAEHIIECVNRVQQSIKVQQARGGSDKDLRMRMLKNWVFSGPPGTGKTTVARAFGEVYHQLGLLADPGVVECKAQDLIGQFVGSTAPLVNAKMEAARGGVLFIDEAYGLDPRRSSYGSDAVEKLLANLTDPKFEGNMIVILAGYDEHMRTLLQANPGLPRRFSERLEFPSWKPTECIPLVRKLCGDQGLDLPPELEEPLVQGFTKLSELEAWGSAGDVCTVQLKLMELREQRCDDYGCVEGPLLLSDVYAAFRDILHQRSPSSLGGPNVVDSALSSKAATVPPQTATQQAPSQPMQSFGTGQAHSPGETAGVSEVAADVIVTQQGEAMESKDISVADSCPQLAFTRQSYCLEISAGFAHGEPSEECKADAVAEEETQIQPAAHEQHCEADIPPTTAEPCDERDTSDDDLLFAALDSACRELNYSLMRIQQIVSTRDLPQELLESVARNLASTTEKVRPMLGMQCPAVQTRVEQAIQEQLREQELQREAELKIRQAAEAEKQRLQTLEEERRRKQLGMFICAVCGRQGCPVRPVWHQWDEDKIAPPTTGIYNGYPAGQQMNQ</sequence>
<dbReference type="PRINTS" id="PR00819">
    <property type="entry name" value="CBXCFQXSUPER"/>
</dbReference>
<evidence type="ECO:0000256" key="1">
    <source>
        <dbReference type="ARBA" id="ARBA00010378"/>
    </source>
</evidence>
<evidence type="ECO:0000256" key="2">
    <source>
        <dbReference type="ARBA" id="ARBA00022741"/>
    </source>
</evidence>
<dbReference type="InterPro" id="IPR041627">
    <property type="entry name" value="AAA_lid_6"/>
</dbReference>
<keyword evidence="3" id="KW-0067">ATP-binding</keyword>
<feature type="domain" description="AAA+ ATPase" evidence="6">
    <location>
        <begin position="163"/>
        <end position="303"/>
    </location>
</feature>
<dbReference type="InterPro" id="IPR003593">
    <property type="entry name" value="AAA+_ATPase"/>
</dbReference>
<protein>
    <recommendedName>
        <fullName evidence="6">AAA+ ATPase domain-containing protein</fullName>
    </recommendedName>
</protein>
<dbReference type="SUPFAM" id="SSF52540">
    <property type="entry name" value="P-loop containing nucleoside triphosphate hydrolases"/>
    <property type="match status" value="1"/>
</dbReference>
<dbReference type="FunFam" id="3.40.50.300:FF:000216">
    <property type="entry name" value="Type VII secretion ATPase EccA"/>
    <property type="match status" value="1"/>
</dbReference>
<keyword evidence="9" id="KW-1185">Reference proteome</keyword>
<dbReference type="Gene3D" id="3.40.50.300">
    <property type="entry name" value="P-loop containing nucleotide triphosphate hydrolases"/>
    <property type="match status" value="1"/>
</dbReference>
<dbReference type="EMBL" id="LGRX02006763">
    <property type="protein sequence ID" value="KAK3276111.1"/>
    <property type="molecule type" value="Genomic_DNA"/>
</dbReference>
<evidence type="ECO:0000313" key="8">
    <source>
        <dbReference type="EMBL" id="KAK3282020.1"/>
    </source>
</evidence>
<organism evidence="8 9">
    <name type="scientific">Cymbomonas tetramitiformis</name>
    <dbReference type="NCBI Taxonomy" id="36881"/>
    <lineage>
        <taxon>Eukaryota</taxon>
        <taxon>Viridiplantae</taxon>
        <taxon>Chlorophyta</taxon>
        <taxon>Pyramimonadophyceae</taxon>
        <taxon>Pyramimonadales</taxon>
        <taxon>Pyramimonadaceae</taxon>
        <taxon>Cymbomonas</taxon>
    </lineage>
</organism>
<feature type="compositionally biased region" description="Low complexity" evidence="5">
    <location>
        <begin position="408"/>
        <end position="424"/>
    </location>
</feature>
<comment type="caution">
    <text evidence="8">The sequence shown here is derived from an EMBL/GenBank/DDBJ whole genome shotgun (WGS) entry which is preliminary data.</text>
</comment>